<keyword evidence="1" id="KW-1133">Transmembrane helix</keyword>
<gene>
    <name evidence="2" type="ORF">D917_09446</name>
</gene>
<proteinExistence type="predicted"/>
<evidence type="ECO:0000313" key="2">
    <source>
        <dbReference type="EMBL" id="OUC43882.1"/>
    </source>
</evidence>
<name>A0A1Y3EFH6_9BILA</name>
<comment type="caution">
    <text evidence="2">The sequence shown here is derived from an EMBL/GenBank/DDBJ whole genome shotgun (WGS) entry which is preliminary data.</text>
</comment>
<keyword evidence="1" id="KW-0812">Transmembrane</keyword>
<evidence type="ECO:0000256" key="1">
    <source>
        <dbReference type="SAM" id="Phobius"/>
    </source>
</evidence>
<dbReference type="AlphaFoldDB" id="A0A1Y3EFH6"/>
<feature type="transmembrane region" description="Helical" evidence="1">
    <location>
        <begin position="28"/>
        <end position="54"/>
    </location>
</feature>
<dbReference type="Proteomes" id="UP000243006">
    <property type="component" value="Unassembled WGS sequence"/>
</dbReference>
<sequence length="165" mass="19241">MYSVLANVKFIDCTFGSQDCLTNCPFGILYTAVVNTCAVLCVMYFFHICTILSWEDFLHRSFRYPLALSKRASLTLKFWMLWNEVCLYQAQSITGDLQTLEDALTFFGQSFLFTMKLLFCRISFGQMRRQIIDLVVGKRIVSISSDLWYVEESRNVYLFFSVQRA</sequence>
<keyword evidence="1" id="KW-0472">Membrane</keyword>
<dbReference type="EMBL" id="LVZM01014004">
    <property type="protein sequence ID" value="OUC43882.1"/>
    <property type="molecule type" value="Genomic_DNA"/>
</dbReference>
<organism evidence="2 3">
    <name type="scientific">Trichinella nativa</name>
    <dbReference type="NCBI Taxonomy" id="6335"/>
    <lineage>
        <taxon>Eukaryota</taxon>
        <taxon>Metazoa</taxon>
        <taxon>Ecdysozoa</taxon>
        <taxon>Nematoda</taxon>
        <taxon>Enoplea</taxon>
        <taxon>Dorylaimia</taxon>
        <taxon>Trichinellida</taxon>
        <taxon>Trichinellidae</taxon>
        <taxon>Trichinella</taxon>
    </lineage>
</organism>
<accession>A0A1Y3EFH6</accession>
<protein>
    <submittedName>
        <fullName evidence="2">Uncharacterized protein</fullName>
    </submittedName>
</protein>
<feature type="transmembrane region" description="Helical" evidence="1">
    <location>
        <begin position="103"/>
        <end position="124"/>
    </location>
</feature>
<evidence type="ECO:0000313" key="3">
    <source>
        <dbReference type="Proteomes" id="UP000243006"/>
    </source>
</evidence>
<reference evidence="2 3" key="1">
    <citation type="submission" date="2015-04" db="EMBL/GenBank/DDBJ databases">
        <title>Draft genome of the roundworm Trichinella nativa.</title>
        <authorList>
            <person name="Mitreva M."/>
        </authorList>
    </citation>
    <scope>NUCLEOTIDE SEQUENCE [LARGE SCALE GENOMIC DNA]</scope>
    <source>
        <strain evidence="2 3">ISS45</strain>
    </source>
</reference>